<evidence type="ECO:0000256" key="19">
    <source>
        <dbReference type="ARBA" id="ARBA00023316"/>
    </source>
</evidence>
<accession>A0A9X4MK09</accession>
<comment type="caution">
    <text evidence="29">The sequence shown here is derived from an EMBL/GenBank/DDBJ whole genome shotgun (WGS) entry which is preliminary data.</text>
</comment>
<dbReference type="Pfam" id="PF00912">
    <property type="entry name" value="Transgly"/>
    <property type="match status" value="1"/>
</dbReference>
<comment type="function">
    <text evidence="1">Cell wall formation. Synthesis of cross-linked peptidoglycan from the lipid intermediates. The enzyme has a penicillin-insensitive transglycosylase N-terminal domain (formation of linear glycan strands) and a penicillin-sensitive transpeptidase C-terminal domain (cross-linking of the peptide subunits).</text>
</comment>
<dbReference type="Gene3D" id="3.40.710.10">
    <property type="entry name" value="DD-peptidase/beta-lactamase superfamily"/>
    <property type="match status" value="1"/>
</dbReference>
<dbReference type="InterPro" id="IPR011813">
    <property type="entry name" value="PBP_1b"/>
</dbReference>
<evidence type="ECO:0000256" key="17">
    <source>
        <dbReference type="ARBA" id="ARBA00023251"/>
    </source>
</evidence>
<comment type="similarity">
    <text evidence="4">In the C-terminal section; belongs to the transpeptidase family.</text>
</comment>
<dbReference type="SUPFAM" id="SSF53955">
    <property type="entry name" value="Lysozyme-like"/>
    <property type="match status" value="1"/>
</dbReference>
<evidence type="ECO:0000259" key="27">
    <source>
        <dbReference type="Pfam" id="PF00912"/>
    </source>
</evidence>
<reference evidence="29" key="1">
    <citation type="journal article" date="2022" name="bioRxiv">
        <title>Thiovibrio frasassiensisgen. nov., sp. nov., an autotrophic, elemental sulfur disproportionating bacterium isolated from sulfidic karst sediment, and proposal of Thiovibrionaceae fam. nov.</title>
        <authorList>
            <person name="Aronson H."/>
            <person name="Thomas C."/>
            <person name="Bhattacharyya M."/>
            <person name="Eckstein S."/>
            <person name="Jensen S."/>
            <person name="Barco R."/>
            <person name="Macalady J."/>
            <person name="Amend J."/>
        </authorList>
    </citation>
    <scope>NUCLEOTIDE SEQUENCE</scope>
    <source>
        <strain evidence="29">RS19-109</strain>
    </source>
</reference>
<sequence>MAQKKLFPKKKGGKGSRRRRWSLLKILLTATLLLLAALVLYVMYLDRVIRLKFDGKRWALPAVVYARPLELYPGLVLTPAMLAEELELGGYRRDKAAKDPGGYDRTGQVMHLVTRDFAFPDGLEKSAHLTVEFDGSAIKQISATQSGAEISLARIDPARIGSFHPLENEDRVIYKRNELPELLVKTLLAVEDRHFYSHSGVDPLGILRAMFANIRAGKTVQGGSTLTQQLVKNFFLNNERTLQRKVNEAIMALLLEAHYSKDEILTAYANEIFLGQDRGRSVHGFGLASQFYFRRELQDLSPGQIAMLVGMIKGPSYYDPRQDPKRALLRQQLVLEVMRKEGVITEKAYRIAMAAGLEESSSVQSGFNRYPDFLELVRRQLTREYREADLTSNGLKILTTLDPQVQQQVEINLRQTLPALEKRRGTSKLEGAVIVSSREGGEILALAGSRNAMQPGFNRALDAQRPIGSLIKPLVYLTALSNGYTLATPVADTSFNLKTAGAKAWRPENYDKQEHGTVPFYDALAHSYNLATVKIGMDVGVAKVVANLKRAGITRDFKPYPSFLLGTAELSPLEVAQLYQLFATGGFHQPQRCISSVLTVENTLLQRYGLTVEQHFAPQEIFLLNTALQRVVSEGTARSLAQYLPPSVGAAGKTGTTDELRDSWFAGFTGNRLAVVWLGRDDNKPTGLTGASGAMVVWGRIMQSLQPQPLELIEPEGIEWARLDAGSYSPSADTPRTNLILPFAPGTMPRGATPTSGPSDPGQEKKSSPGILNTIRGWFN</sequence>
<comment type="pathway">
    <text evidence="3">Cell wall biogenesis; peptidoglycan biosynthesis.</text>
</comment>
<evidence type="ECO:0000313" key="30">
    <source>
        <dbReference type="Proteomes" id="UP001154240"/>
    </source>
</evidence>
<dbReference type="GO" id="GO:0046677">
    <property type="term" value="P:response to antibiotic"/>
    <property type="evidence" value="ECO:0007669"/>
    <property type="project" value="UniProtKB-KW"/>
</dbReference>
<evidence type="ECO:0000256" key="1">
    <source>
        <dbReference type="ARBA" id="ARBA00002624"/>
    </source>
</evidence>
<dbReference type="Gene3D" id="1.10.3810.10">
    <property type="entry name" value="Biosynthetic peptidoglycan transglycosylase-like"/>
    <property type="match status" value="1"/>
</dbReference>
<feature type="transmembrane region" description="Helical" evidence="25">
    <location>
        <begin position="21"/>
        <end position="44"/>
    </location>
</feature>
<evidence type="ECO:0000256" key="14">
    <source>
        <dbReference type="ARBA" id="ARBA00022960"/>
    </source>
</evidence>
<evidence type="ECO:0000256" key="25">
    <source>
        <dbReference type="SAM" id="Phobius"/>
    </source>
</evidence>
<keyword evidence="12" id="KW-0808">Transferase</keyword>
<dbReference type="InterPro" id="IPR028166">
    <property type="entry name" value="UB2H"/>
</dbReference>
<evidence type="ECO:0000256" key="23">
    <source>
        <dbReference type="ARBA" id="ARBA00049902"/>
    </source>
</evidence>
<gene>
    <name evidence="29" type="primary">mrcB</name>
    <name evidence="29" type="ORF">OLX77_12390</name>
</gene>
<dbReference type="GO" id="GO:0030288">
    <property type="term" value="C:outer membrane-bounded periplasmic space"/>
    <property type="evidence" value="ECO:0007669"/>
    <property type="project" value="TreeGrafter"/>
</dbReference>
<evidence type="ECO:0000313" key="29">
    <source>
        <dbReference type="EMBL" id="MDG4476953.1"/>
    </source>
</evidence>
<evidence type="ECO:0000256" key="16">
    <source>
        <dbReference type="ARBA" id="ARBA00023136"/>
    </source>
</evidence>
<evidence type="ECO:0000256" key="24">
    <source>
        <dbReference type="SAM" id="MobiDB-lite"/>
    </source>
</evidence>
<dbReference type="EC" id="3.4.16.4" evidence="6"/>
<dbReference type="EC" id="2.4.99.28" evidence="22"/>
<dbReference type="GO" id="GO:0008955">
    <property type="term" value="F:peptidoglycan glycosyltransferase activity"/>
    <property type="evidence" value="ECO:0007669"/>
    <property type="project" value="UniProtKB-EC"/>
</dbReference>
<keyword evidence="30" id="KW-1185">Reference proteome</keyword>
<protein>
    <recommendedName>
        <fullName evidence="7">Penicillin-binding protein 1B</fullName>
        <ecNumber evidence="22">2.4.99.28</ecNumber>
        <ecNumber evidence="6">3.4.16.4</ecNumber>
    </recommendedName>
    <alternativeName>
        <fullName evidence="20">Murein polymerase</fullName>
    </alternativeName>
</protein>
<dbReference type="PIRSF" id="PIRSF002799">
    <property type="entry name" value="PBP_1b"/>
    <property type="match status" value="1"/>
</dbReference>
<evidence type="ECO:0000259" key="28">
    <source>
        <dbReference type="Pfam" id="PF14814"/>
    </source>
</evidence>
<organism evidence="29 30">
    <name type="scientific">Thiovibrio frasassiensis</name>
    <dbReference type="NCBI Taxonomy" id="2984131"/>
    <lineage>
        <taxon>Bacteria</taxon>
        <taxon>Pseudomonadati</taxon>
        <taxon>Thermodesulfobacteriota</taxon>
        <taxon>Desulfobulbia</taxon>
        <taxon>Desulfobulbales</taxon>
        <taxon>Thiovibrionaceae</taxon>
        <taxon>Thiovibrio</taxon>
    </lineage>
</organism>
<evidence type="ECO:0000256" key="9">
    <source>
        <dbReference type="ARBA" id="ARBA00022645"/>
    </source>
</evidence>
<proteinExistence type="inferred from homology"/>
<evidence type="ECO:0000256" key="11">
    <source>
        <dbReference type="ARBA" id="ARBA00022676"/>
    </source>
</evidence>
<evidence type="ECO:0000256" key="5">
    <source>
        <dbReference type="ARBA" id="ARBA00007739"/>
    </source>
</evidence>
<keyword evidence="13" id="KW-0378">Hydrolase</keyword>
<evidence type="ECO:0000256" key="18">
    <source>
        <dbReference type="ARBA" id="ARBA00023268"/>
    </source>
</evidence>
<evidence type="ECO:0000256" key="15">
    <source>
        <dbReference type="ARBA" id="ARBA00022984"/>
    </source>
</evidence>
<evidence type="ECO:0000256" key="8">
    <source>
        <dbReference type="ARBA" id="ARBA00022475"/>
    </source>
</evidence>
<keyword evidence="16 25" id="KW-0472">Membrane</keyword>
<dbReference type="InterPro" id="IPR012338">
    <property type="entry name" value="Beta-lactam/transpept-like"/>
</dbReference>
<evidence type="ECO:0000256" key="13">
    <source>
        <dbReference type="ARBA" id="ARBA00022801"/>
    </source>
</evidence>
<dbReference type="GO" id="GO:0008360">
    <property type="term" value="P:regulation of cell shape"/>
    <property type="evidence" value="ECO:0007669"/>
    <property type="project" value="UniProtKB-KW"/>
</dbReference>
<evidence type="ECO:0000256" key="21">
    <source>
        <dbReference type="ARBA" id="ARBA00034000"/>
    </source>
</evidence>
<evidence type="ECO:0000259" key="26">
    <source>
        <dbReference type="Pfam" id="PF00905"/>
    </source>
</evidence>
<feature type="region of interest" description="Disordered" evidence="24">
    <location>
        <begin position="743"/>
        <end position="772"/>
    </location>
</feature>
<dbReference type="SUPFAM" id="SSF56601">
    <property type="entry name" value="beta-lactamase/transpeptidase-like"/>
    <property type="match status" value="1"/>
</dbReference>
<keyword evidence="15" id="KW-0573">Peptidoglycan synthesis</keyword>
<comment type="catalytic activity">
    <reaction evidence="21">
        <text>Preferential cleavage: (Ac)2-L-Lys-D-Ala-|-D-Ala. Also transpeptidation of peptidyl-alanyl moieties that are N-acyl substituents of D-alanine.</text>
        <dbReference type="EC" id="3.4.16.4"/>
    </reaction>
</comment>
<feature type="domain" description="Bifunctional transglycosylase second" evidence="28">
    <location>
        <begin position="71"/>
        <end position="154"/>
    </location>
</feature>
<dbReference type="InterPro" id="IPR001264">
    <property type="entry name" value="Glyco_trans_51"/>
</dbReference>
<dbReference type="InterPro" id="IPR036950">
    <property type="entry name" value="PBP_transglycosylase"/>
</dbReference>
<dbReference type="Pfam" id="PF00905">
    <property type="entry name" value="Transpeptidase"/>
    <property type="match status" value="1"/>
</dbReference>
<evidence type="ECO:0000256" key="12">
    <source>
        <dbReference type="ARBA" id="ARBA00022679"/>
    </source>
</evidence>
<keyword evidence="25" id="KW-1133">Transmembrane helix</keyword>
<feature type="domain" description="Glycosyl transferase family 51" evidence="27">
    <location>
        <begin position="167"/>
        <end position="338"/>
    </location>
</feature>
<comment type="similarity">
    <text evidence="5">In the N-terminal section; belongs to the glycosyltransferase 51 family.</text>
</comment>
<dbReference type="Pfam" id="PF14814">
    <property type="entry name" value="UB2H"/>
    <property type="match status" value="1"/>
</dbReference>
<dbReference type="PANTHER" id="PTHR32282:SF11">
    <property type="entry name" value="PENICILLIN-BINDING PROTEIN 1B"/>
    <property type="match status" value="1"/>
</dbReference>
<dbReference type="PANTHER" id="PTHR32282">
    <property type="entry name" value="BINDING PROTEIN TRANSPEPTIDASE, PUTATIVE-RELATED"/>
    <property type="match status" value="1"/>
</dbReference>
<evidence type="ECO:0000256" key="3">
    <source>
        <dbReference type="ARBA" id="ARBA00004752"/>
    </source>
</evidence>
<keyword evidence="14" id="KW-0133">Cell shape</keyword>
<dbReference type="GO" id="GO:0006508">
    <property type="term" value="P:proteolysis"/>
    <property type="evidence" value="ECO:0007669"/>
    <property type="project" value="UniProtKB-KW"/>
</dbReference>
<evidence type="ECO:0000256" key="7">
    <source>
        <dbReference type="ARBA" id="ARBA00018637"/>
    </source>
</evidence>
<dbReference type="RefSeq" id="WP_307633918.1">
    <property type="nucleotide sequence ID" value="NZ_JAPHEH010000001.1"/>
</dbReference>
<evidence type="ECO:0000256" key="4">
    <source>
        <dbReference type="ARBA" id="ARBA00007090"/>
    </source>
</evidence>
<keyword evidence="10" id="KW-0645">Protease</keyword>
<dbReference type="Proteomes" id="UP001154240">
    <property type="component" value="Unassembled WGS sequence"/>
</dbReference>
<keyword evidence="19" id="KW-0961">Cell wall biogenesis/degradation</keyword>
<dbReference type="Gene3D" id="3.30.2060.10">
    <property type="entry name" value="Penicillin-binding protein 1b domain"/>
    <property type="match status" value="1"/>
</dbReference>
<dbReference type="EMBL" id="JAPHEH010000001">
    <property type="protein sequence ID" value="MDG4476953.1"/>
    <property type="molecule type" value="Genomic_DNA"/>
</dbReference>
<evidence type="ECO:0000256" key="2">
    <source>
        <dbReference type="ARBA" id="ARBA00004236"/>
    </source>
</evidence>
<reference evidence="29" key="2">
    <citation type="submission" date="2022-10" db="EMBL/GenBank/DDBJ databases">
        <authorList>
            <person name="Aronson H.S."/>
        </authorList>
    </citation>
    <scope>NUCLEOTIDE SEQUENCE</scope>
    <source>
        <strain evidence="29">RS19-109</strain>
    </source>
</reference>
<dbReference type="GO" id="GO:0009002">
    <property type="term" value="F:serine-type D-Ala-D-Ala carboxypeptidase activity"/>
    <property type="evidence" value="ECO:0007669"/>
    <property type="project" value="UniProtKB-EC"/>
</dbReference>
<keyword evidence="18" id="KW-0511">Multifunctional enzyme</keyword>
<comment type="catalytic activity">
    <reaction evidence="23">
        <text>[GlcNAc-(1-&gt;4)-Mur2Ac(oyl-L-Ala-gamma-D-Glu-L-Lys-D-Ala-D-Ala)](n)-di-trans,octa-cis-undecaprenyl diphosphate + beta-D-GlcNAc-(1-&gt;4)-Mur2Ac(oyl-L-Ala-gamma-D-Glu-L-Lys-D-Ala-D-Ala)-di-trans,octa-cis-undecaprenyl diphosphate = [GlcNAc-(1-&gt;4)-Mur2Ac(oyl-L-Ala-gamma-D-Glu-L-Lys-D-Ala-D-Ala)](n+1)-di-trans,octa-cis-undecaprenyl diphosphate + di-trans,octa-cis-undecaprenyl diphosphate + H(+)</text>
        <dbReference type="Rhea" id="RHEA:23708"/>
        <dbReference type="Rhea" id="RHEA-COMP:9602"/>
        <dbReference type="Rhea" id="RHEA-COMP:9603"/>
        <dbReference type="ChEBI" id="CHEBI:15378"/>
        <dbReference type="ChEBI" id="CHEBI:58405"/>
        <dbReference type="ChEBI" id="CHEBI:60033"/>
        <dbReference type="ChEBI" id="CHEBI:78435"/>
        <dbReference type="EC" id="2.4.99.28"/>
    </reaction>
</comment>
<dbReference type="InterPro" id="IPR023346">
    <property type="entry name" value="Lysozyme-like_dom_sf"/>
</dbReference>
<keyword evidence="9" id="KW-0121">Carboxypeptidase</keyword>
<evidence type="ECO:0000256" key="22">
    <source>
        <dbReference type="ARBA" id="ARBA00044770"/>
    </source>
</evidence>
<keyword evidence="25" id="KW-0812">Transmembrane</keyword>
<dbReference type="FunFam" id="1.10.3810.10:FF:000001">
    <property type="entry name" value="Penicillin-binding protein 1A"/>
    <property type="match status" value="1"/>
</dbReference>
<keyword evidence="11" id="KW-0328">Glycosyltransferase</keyword>
<evidence type="ECO:0000256" key="10">
    <source>
        <dbReference type="ARBA" id="ARBA00022670"/>
    </source>
</evidence>
<dbReference type="NCBIfam" id="TIGR02071">
    <property type="entry name" value="PBP_1b"/>
    <property type="match status" value="1"/>
</dbReference>
<dbReference type="GO" id="GO:0009252">
    <property type="term" value="P:peptidoglycan biosynthetic process"/>
    <property type="evidence" value="ECO:0007669"/>
    <property type="project" value="UniProtKB-KW"/>
</dbReference>
<dbReference type="InterPro" id="IPR001460">
    <property type="entry name" value="PCN-bd_Tpept"/>
</dbReference>
<evidence type="ECO:0000256" key="20">
    <source>
        <dbReference type="ARBA" id="ARBA00032454"/>
    </source>
</evidence>
<dbReference type="AlphaFoldDB" id="A0A9X4MK09"/>
<dbReference type="GO" id="GO:0009274">
    <property type="term" value="C:peptidoglycan-based cell wall"/>
    <property type="evidence" value="ECO:0007669"/>
    <property type="project" value="InterPro"/>
</dbReference>
<dbReference type="GO" id="GO:0008658">
    <property type="term" value="F:penicillin binding"/>
    <property type="evidence" value="ECO:0007669"/>
    <property type="project" value="InterPro"/>
</dbReference>
<dbReference type="GO" id="GO:0071555">
    <property type="term" value="P:cell wall organization"/>
    <property type="evidence" value="ECO:0007669"/>
    <property type="project" value="UniProtKB-KW"/>
</dbReference>
<dbReference type="GO" id="GO:0005886">
    <property type="term" value="C:plasma membrane"/>
    <property type="evidence" value="ECO:0007669"/>
    <property type="project" value="UniProtKB-SubCell"/>
</dbReference>
<keyword evidence="8" id="KW-1003">Cell membrane</keyword>
<dbReference type="InterPro" id="IPR050396">
    <property type="entry name" value="Glycosyltr_51/Transpeptidase"/>
</dbReference>
<feature type="domain" description="Penicillin-binding protein transpeptidase" evidence="26">
    <location>
        <begin position="431"/>
        <end position="676"/>
    </location>
</feature>
<keyword evidence="17" id="KW-0046">Antibiotic resistance</keyword>
<name>A0A9X4MK09_9BACT</name>
<evidence type="ECO:0000256" key="6">
    <source>
        <dbReference type="ARBA" id="ARBA00012448"/>
    </source>
</evidence>
<comment type="subcellular location">
    <subcellularLocation>
        <location evidence="2">Cell membrane</location>
    </subcellularLocation>
</comment>